<dbReference type="Proteomes" id="UP001056384">
    <property type="component" value="Chromosome 2"/>
</dbReference>
<dbReference type="InterPro" id="IPR023214">
    <property type="entry name" value="HAD_sf"/>
</dbReference>
<dbReference type="InterPro" id="IPR051540">
    <property type="entry name" value="S-2-haloacid_dehalogenase"/>
</dbReference>
<sequence length="242" mass="27027">MPAANKNVVFDVVGTLVGYDKLFEAIDARLGDRLRAQGVKPVLLGYTWIEVAEREYTYLSMSGKYVSYAEAFEKIFWRMIWKAGIEQARDFASSEDLTYIMEHGYKQLTLRPGAKECIEKLRSAGFTVRAFTMGDLKRVGAYFSNAGVEMPSEHLQSCDTSEIGKPDPAAYKPLLERLSQEGGRPWFAAAHMWDVSAAKRTGFRGAYCSVWENEALTDLFGDMDVLSDSLPAMADKIIAATQ</sequence>
<keyword evidence="3" id="KW-1185">Reference proteome</keyword>
<dbReference type="PANTHER" id="PTHR43316:SF4">
    <property type="entry name" value="ACID DEHALOGENASE, PUTATIVE (AFU_ORTHOLOGUE AFUA_8G05870)-RELATED"/>
    <property type="match status" value="1"/>
</dbReference>
<dbReference type="GO" id="GO:0016791">
    <property type="term" value="F:phosphatase activity"/>
    <property type="evidence" value="ECO:0007669"/>
    <property type="project" value="UniProtKB-ARBA"/>
</dbReference>
<evidence type="ECO:0000256" key="1">
    <source>
        <dbReference type="ARBA" id="ARBA00022801"/>
    </source>
</evidence>
<proteinExistence type="predicted"/>
<dbReference type="Pfam" id="PF00702">
    <property type="entry name" value="Hydrolase"/>
    <property type="match status" value="1"/>
</dbReference>
<accession>A0A9Q9AIR3</accession>
<organism evidence="2 3">
    <name type="scientific">Septoria linicola</name>
    <dbReference type="NCBI Taxonomy" id="215465"/>
    <lineage>
        <taxon>Eukaryota</taxon>
        <taxon>Fungi</taxon>
        <taxon>Dikarya</taxon>
        <taxon>Ascomycota</taxon>
        <taxon>Pezizomycotina</taxon>
        <taxon>Dothideomycetes</taxon>
        <taxon>Dothideomycetidae</taxon>
        <taxon>Mycosphaerellales</taxon>
        <taxon>Mycosphaerellaceae</taxon>
        <taxon>Septoria</taxon>
    </lineage>
</organism>
<dbReference type="EMBL" id="CP099419">
    <property type="protein sequence ID" value="USW50047.1"/>
    <property type="molecule type" value="Genomic_DNA"/>
</dbReference>
<dbReference type="AlphaFoldDB" id="A0A9Q9AIR3"/>
<reference evidence="2" key="1">
    <citation type="submission" date="2022-06" db="EMBL/GenBank/DDBJ databases">
        <title>Complete genome sequences of two strains of the flax pathogen Septoria linicola.</title>
        <authorList>
            <person name="Lapalu N."/>
            <person name="Simon A."/>
            <person name="Demenou B."/>
            <person name="Paumier D."/>
            <person name="Guillot M.-P."/>
            <person name="Gout L."/>
            <person name="Valade R."/>
        </authorList>
    </citation>
    <scope>NUCLEOTIDE SEQUENCE</scope>
    <source>
        <strain evidence="2">SE15195</strain>
    </source>
</reference>
<dbReference type="Gene3D" id="3.40.50.1000">
    <property type="entry name" value="HAD superfamily/HAD-like"/>
    <property type="match status" value="1"/>
</dbReference>
<dbReference type="PRINTS" id="PR00413">
    <property type="entry name" value="HADHALOGNASE"/>
</dbReference>
<dbReference type="Gene3D" id="1.10.150.240">
    <property type="entry name" value="Putative phosphatase, domain 2"/>
    <property type="match status" value="1"/>
</dbReference>
<dbReference type="InterPro" id="IPR006439">
    <property type="entry name" value="HAD-SF_hydro_IA"/>
</dbReference>
<name>A0A9Q9AIR3_9PEZI</name>
<keyword evidence="1 2" id="KW-0378">Hydrolase</keyword>
<evidence type="ECO:0000313" key="2">
    <source>
        <dbReference type="EMBL" id="USW50047.1"/>
    </source>
</evidence>
<dbReference type="InterPro" id="IPR036412">
    <property type="entry name" value="HAD-like_sf"/>
</dbReference>
<dbReference type="PANTHER" id="PTHR43316">
    <property type="entry name" value="HYDROLASE, HALOACID DELAHOGENASE-RELATED"/>
    <property type="match status" value="1"/>
</dbReference>
<protein>
    <submittedName>
        <fullName evidence="2">HAD hydrolase, subfamily IA, phosphoglycolate phosphatase-like, domain 2, HAD superfamily</fullName>
    </submittedName>
</protein>
<dbReference type="SUPFAM" id="SSF56784">
    <property type="entry name" value="HAD-like"/>
    <property type="match status" value="1"/>
</dbReference>
<gene>
    <name evidence="2" type="ORF">Slin15195_G033660</name>
</gene>
<dbReference type="InterPro" id="IPR023198">
    <property type="entry name" value="PGP-like_dom2"/>
</dbReference>
<evidence type="ECO:0000313" key="3">
    <source>
        <dbReference type="Proteomes" id="UP001056384"/>
    </source>
</evidence>